<feature type="compositionally biased region" description="Basic and acidic residues" evidence="1">
    <location>
        <begin position="62"/>
        <end position="73"/>
    </location>
</feature>
<feature type="region of interest" description="Disordered" evidence="1">
    <location>
        <begin position="60"/>
        <end position="97"/>
    </location>
</feature>
<proteinExistence type="predicted"/>
<reference evidence="2" key="1">
    <citation type="journal article" date="2022" name="bioRxiv">
        <title>Sequencing and chromosome-scale assembly of the giantPleurodeles waltlgenome.</title>
        <authorList>
            <person name="Brown T."/>
            <person name="Elewa A."/>
            <person name="Iarovenko S."/>
            <person name="Subramanian E."/>
            <person name="Araus A.J."/>
            <person name="Petzold A."/>
            <person name="Susuki M."/>
            <person name="Suzuki K.-i.T."/>
            <person name="Hayashi T."/>
            <person name="Toyoda A."/>
            <person name="Oliveira C."/>
            <person name="Osipova E."/>
            <person name="Leigh N.D."/>
            <person name="Simon A."/>
            <person name="Yun M.H."/>
        </authorList>
    </citation>
    <scope>NUCLEOTIDE SEQUENCE</scope>
    <source>
        <strain evidence="2">20211129_DDA</strain>
        <tissue evidence="2">Liver</tissue>
    </source>
</reference>
<organism evidence="2 3">
    <name type="scientific">Pleurodeles waltl</name>
    <name type="common">Iberian ribbed newt</name>
    <dbReference type="NCBI Taxonomy" id="8319"/>
    <lineage>
        <taxon>Eukaryota</taxon>
        <taxon>Metazoa</taxon>
        <taxon>Chordata</taxon>
        <taxon>Craniata</taxon>
        <taxon>Vertebrata</taxon>
        <taxon>Euteleostomi</taxon>
        <taxon>Amphibia</taxon>
        <taxon>Batrachia</taxon>
        <taxon>Caudata</taxon>
        <taxon>Salamandroidea</taxon>
        <taxon>Salamandridae</taxon>
        <taxon>Pleurodelinae</taxon>
        <taxon>Pleurodeles</taxon>
    </lineage>
</organism>
<gene>
    <name evidence="2" type="ORF">NDU88_004453</name>
</gene>
<evidence type="ECO:0000313" key="3">
    <source>
        <dbReference type="Proteomes" id="UP001066276"/>
    </source>
</evidence>
<dbReference type="EMBL" id="JANPWB010000010">
    <property type="protein sequence ID" value="KAJ1138062.1"/>
    <property type="molecule type" value="Genomic_DNA"/>
</dbReference>
<dbReference type="AlphaFoldDB" id="A0AAV7QFG7"/>
<dbReference type="Proteomes" id="UP001066276">
    <property type="component" value="Chromosome 6"/>
</dbReference>
<evidence type="ECO:0000256" key="1">
    <source>
        <dbReference type="SAM" id="MobiDB-lite"/>
    </source>
</evidence>
<evidence type="ECO:0000313" key="2">
    <source>
        <dbReference type="EMBL" id="KAJ1138062.1"/>
    </source>
</evidence>
<feature type="non-terminal residue" evidence="2">
    <location>
        <position position="97"/>
    </location>
</feature>
<comment type="caution">
    <text evidence="2">The sequence shown here is derived from an EMBL/GenBank/DDBJ whole genome shotgun (WGS) entry which is preliminary data.</text>
</comment>
<feature type="compositionally biased region" description="Polar residues" evidence="1">
    <location>
        <begin position="75"/>
        <end position="88"/>
    </location>
</feature>
<sequence>LHNATGLGSVCPRCRRTPCHQQVPSPSVCNDVIASPPTISPTLVTVAAWRPRIVLVTVNRRPSSEDNGRRVEPIKSQSSTPFSPTQRQMMPRARGQL</sequence>
<keyword evidence="3" id="KW-1185">Reference proteome</keyword>
<accession>A0AAV7QFG7</accession>
<protein>
    <submittedName>
        <fullName evidence="2">Uncharacterized protein</fullName>
    </submittedName>
</protein>
<name>A0AAV7QFG7_PLEWA</name>
<feature type="non-terminal residue" evidence="2">
    <location>
        <position position="1"/>
    </location>
</feature>